<reference evidence="7 8" key="1">
    <citation type="submission" date="2024-02" db="EMBL/GenBank/DDBJ databases">
        <title>Seven novel Bacillus-like species.</title>
        <authorList>
            <person name="Liu G."/>
        </authorList>
    </citation>
    <scope>NUCLEOTIDE SEQUENCE [LARGE SCALE GENOMIC DNA]</scope>
    <source>
        <strain evidence="7 8">FJAT-52054</strain>
    </source>
</reference>
<dbReference type="CDD" id="cd05389">
    <property type="entry name" value="CobQ_N"/>
    <property type="match status" value="1"/>
</dbReference>
<name>A0ABZ2NLU3_9BACI</name>
<evidence type="ECO:0000313" key="7">
    <source>
        <dbReference type="EMBL" id="WXB98494.1"/>
    </source>
</evidence>
<organism evidence="7 8">
    <name type="scientific">Metabacillus sediminis</name>
    <dbReference type="NCBI Taxonomy" id="3117746"/>
    <lineage>
        <taxon>Bacteria</taxon>
        <taxon>Bacillati</taxon>
        <taxon>Bacillota</taxon>
        <taxon>Bacilli</taxon>
        <taxon>Bacillales</taxon>
        <taxon>Bacillaceae</taxon>
        <taxon>Metabacillus</taxon>
    </lineage>
</organism>
<dbReference type="InterPro" id="IPR027417">
    <property type="entry name" value="P-loop_NTPase"/>
</dbReference>
<dbReference type="SUPFAM" id="SSF52317">
    <property type="entry name" value="Class I glutamine amidotransferase-like"/>
    <property type="match status" value="1"/>
</dbReference>
<dbReference type="PANTHER" id="PTHR21343:SF1">
    <property type="entry name" value="COBYRIC ACID SYNTHASE"/>
    <property type="match status" value="1"/>
</dbReference>
<dbReference type="Pfam" id="PF07685">
    <property type="entry name" value="GATase_3"/>
    <property type="match status" value="1"/>
</dbReference>
<dbReference type="RefSeq" id="WP_338781567.1">
    <property type="nucleotide sequence ID" value="NZ_CP147407.1"/>
</dbReference>
<dbReference type="InterPro" id="IPR047045">
    <property type="entry name" value="CobQ_N"/>
</dbReference>
<dbReference type="NCBIfam" id="TIGR00313">
    <property type="entry name" value="cobQ"/>
    <property type="match status" value="1"/>
</dbReference>
<dbReference type="NCBIfam" id="NF001989">
    <property type="entry name" value="PRK00784.1"/>
    <property type="match status" value="1"/>
</dbReference>
<feature type="domain" description="CobB/CobQ-like glutamine amidotransferase" evidence="6">
    <location>
        <begin position="253"/>
        <end position="441"/>
    </location>
</feature>
<dbReference type="InterPro" id="IPR029062">
    <property type="entry name" value="Class_I_gatase-like"/>
</dbReference>
<accession>A0ABZ2NLU3</accession>
<dbReference type="CDD" id="cd01750">
    <property type="entry name" value="GATase1_CobQ"/>
    <property type="match status" value="1"/>
</dbReference>
<evidence type="ECO:0000256" key="3">
    <source>
        <dbReference type="ARBA" id="ARBA00022962"/>
    </source>
</evidence>
<dbReference type="Proteomes" id="UP001377337">
    <property type="component" value="Chromosome"/>
</dbReference>
<gene>
    <name evidence="4" type="primary">cobQ</name>
    <name evidence="7" type="ORF">WCV65_08475</name>
</gene>
<proteinExistence type="inferred from homology"/>
<dbReference type="SUPFAM" id="SSF52540">
    <property type="entry name" value="P-loop containing nucleoside triphosphate hydrolases"/>
    <property type="match status" value="1"/>
</dbReference>
<keyword evidence="3 4" id="KW-0315">Glutamine amidotransferase</keyword>
<dbReference type="Pfam" id="PF01656">
    <property type="entry name" value="CbiA"/>
    <property type="match status" value="1"/>
</dbReference>
<feature type="domain" description="CobQ/CobB/MinD/ParA nucleotide binding" evidence="5">
    <location>
        <begin position="4"/>
        <end position="226"/>
    </location>
</feature>
<evidence type="ECO:0000256" key="4">
    <source>
        <dbReference type="HAMAP-Rule" id="MF_00028"/>
    </source>
</evidence>
<protein>
    <recommendedName>
        <fullName evidence="4">Cobyric acid synthase</fullName>
    </recommendedName>
</protein>
<dbReference type="PROSITE" id="PS51274">
    <property type="entry name" value="GATASE_COBBQ"/>
    <property type="match status" value="1"/>
</dbReference>
<dbReference type="HAMAP" id="MF_00028">
    <property type="entry name" value="CobQ"/>
    <property type="match status" value="1"/>
</dbReference>
<evidence type="ECO:0000256" key="1">
    <source>
        <dbReference type="ARBA" id="ARBA00004953"/>
    </source>
</evidence>
<evidence type="ECO:0000259" key="5">
    <source>
        <dbReference type="Pfam" id="PF01656"/>
    </source>
</evidence>
<dbReference type="PANTHER" id="PTHR21343">
    <property type="entry name" value="DETHIOBIOTIN SYNTHETASE"/>
    <property type="match status" value="1"/>
</dbReference>
<evidence type="ECO:0000259" key="6">
    <source>
        <dbReference type="Pfam" id="PF07685"/>
    </source>
</evidence>
<keyword evidence="2 4" id="KW-0169">Cobalamin biosynthesis</keyword>
<dbReference type="InterPro" id="IPR033949">
    <property type="entry name" value="CobQ_GATase1"/>
</dbReference>
<dbReference type="InterPro" id="IPR011698">
    <property type="entry name" value="GATase_3"/>
</dbReference>
<dbReference type="InterPro" id="IPR002586">
    <property type="entry name" value="CobQ/CobB/MinD/ParA_Nub-bd_dom"/>
</dbReference>
<comment type="similarity">
    <text evidence="4">Belongs to the CobB/CobQ family. CobQ subfamily.</text>
</comment>
<comment type="function">
    <text evidence="4">Catalyzes amidations at positions B, D, E, and G on adenosylcobyrinic A,C-diamide. NH(2) groups are provided by glutamine, and one molecule of ATP is hydrogenolyzed for each amidation.</text>
</comment>
<keyword evidence="8" id="KW-1185">Reference proteome</keyword>
<dbReference type="InterPro" id="IPR004459">
    <property type="entry name" value="CobQ_synth"/>
</dbReference>
<feature type="active site" description="Nucleophile" evidence="4">
    <location>
        <position position="332"/>
    </location>
</feature>
<evidence type="ECO:0000256" key="2">
    <source>
        <dbReference type="ARBA" id="ARBA00022573"/>
    </source>
</evidence>
<dbReference type="EMBL" id="CP147407">
    <property type="protein sequence ID" value="WXB98494.1"/>
    <property type="molecule type" value="Genomic_DNA"/>
</dbReference>
<sequence length="498" mass="54141">MKGIMLQGTSSDAGKSLLTAALCRIFFNKGLNTAPFKSQNMSNNSYVTADGMEIGRAQGVQAEAAGQEATVYMNPILLKPSSDMQAEVVLFGKRDCVLSGMAYRTDYYQKGLQAIRTSLDELSKRHSYIIAEGAGSPAEVNLNDRELVNMKVAELAELPVILVADIERGGVFASIVGTLALLSPDDRNRVKGLIINKFRGDLELFQDGADWLEEQTGLPVLGIIPFLHGHMIEGEDSLSIASIFPEKTVYSVDIAVVHLPSISNYTDFEPFLYEKDVRIRFVAKASDFGNPDAVILPGTKSTLADLKTIQDNGLGESIKAHADAGKAVLGICGGYQMLGEKLADPYGTDTGKQGESAVGLRLLPVSTEFGMIKETTRRKGFTAENCGLGRIPVDGYEIHMGVTKSESIYPFLEFPGGNGDAGTVSGSIIGTYMHHLFYNDSFRTAWLNRLRKAKGLKPATELNLEAVKDLRYNLLAEQVEKHLDMEKLMCMAEGGCEQ</sequence>
<comment type="pathway">
    <text evidence="1 4">Cofactor biosynthesis; adenosylcobalamin biosynthesis.</text>
</comment>
<dbReference type="Gene3D" id="3.40.50.300">
    <property type="entry name" value="P-loop containing nucleotide triphosphate hydrolases"/>
    <property type="match status" value="1"/>
</dbReference>
<feature type="active site" evidence="4">
    <location>
        <position position="434"/>
    </location>
</feature>
<evidence type="ECO:0000313" key="8">
    <source>
        <dbReference type="Proteomes" id="UP001377337"/>
    </source>
</evidence>
<dbReference type="Gene3D" id="3.40.50.880">
    <property type="match status" value="1"/>
</dbReference>